<dbReference type="Gene3D" id="3.10.10.10">
    <property type="entry name" value="HIV Type 1 Reverse Transcriptase, subunit A, domain 1"/>
    <property type="match status" value="1"/>
</dbReference>
<dbReference type="OrthoDB" id="2369050at2759"/>
<dbReference type="Proteomes" id="UP000193719">
    <property type="component" value="Unassembled WGS sequence"/>
</dbReference>
<evidence type="ECO:0000259" key="1">
    <source>
        <dbReference type="Pfam" id="PF09668"/>
    </source>
</evidence>
<organism evidence="2 3">
    <name type="scientific">Piromyces finnis</name>
    <dbReference type="NCBI Taxonomy" id="1754191"/>
    <lineage>
        <taxon>Eukaryota</taxon>
        <taxon>Fungi</taxon>
        <taxon>Fungi incertae sedis</taxon>
        <taxon>Chytridiomycota</taxon>
        <taxon>Chytridiomycota incertae sedis</taxon>
        <taxon>Neocallimastigomycetes</taxon>
        <taxon>Neocallimastigales</taxon>
        <taxon>Neocallimastigaceae</taxon>
        <taxon>Piromyces</taxon>
    </lineage>
</organism>
<comment type="caution">
    <text evidence="2">The sequence shown here is derived from an EMBL/GenBank/DDBJ whole genome shotgun (WGS) entry which is preliminary data.</text>
</comment>
<dbReference type="CDD" id="cd00303">
    <property type="entry name" value="retropepsin_like"/>
    <property type="match status" value="1"/>
</dbReference>
<dbReference type="InterPro" id="IPR019103">
    <property type="entry name" value="Peptidase_aspartic_DDI1-type"/>
</dbReference>
<dbReference type="Gene3D" id="2.40.70.10">
    <property type="entry name" value="Acid Proteases"/>
    <property type="match status" value="1"/>
</dbReference>
<reference evidence="2 3" key="2">
    <citation type="submission" date="2016-08" db="EMBL/GenBank/DDBJ databases">
        <title>Pervasive Adenine N6-methylation of Active Genes in Fungi.</title>
        <authorList>
            <consortium name="DOE Joint Genome Institute"/>
            <person name="Mondo S.J."/>
            <person name="Dannebaum R.O."/>
            <person name="Kuo R.C."/>
            <person name="Labutti K."/>
            <person name="Haridas S."/>
            <person name="Kuo A."/>
            <person name="Salamov A."/>
            <person name="Ahrendt S.R."/>
            <person name="Lipzen A."/>
            <person name="Sullivan W."/>
            <person name="Andreopoulos W.B."/>
            <person name="Clum A."/>
            <person name="Lindquist E."/>
            <person name="Daum C."/>
            <person name="Ramamoorthy G.K."/>
            <person name="Gryganskyi A."/>
            <person name="Culley D."/>
            <person name="Magnuson J.K."/>
            <person name="James T.Y."/>
            <person name="O'Malley M.A."/>
            <person name="Stajich J.E."/>
            <person name="Spatafora J.W."/>
            <person name="Visel A."/>
            <person name="Grigoriev I.V."/>
        </authorList>
    </citation>
    <scope>NUCLEOTIDE SEQUENCE [LARGE SCALE GENOMIC DNA]</scope>
    <source>
        <strain evidence="3">finn</strain>
    </source>
</reference>
<name>A0A1Y1V4E5_9FUNG</name>
<dbReference type="AlphaFoldDB" id="A0A1Y1V4E5"/>
<dbReference type="GO" id="GO:0006508">
    <property type="term" value="P:proteolysis"/>
    <property type="evidence" value="ECO:0007669"/>
    <property type="project" value="InterPro"/>
</dbReference>
<protein>
    <recommendedName>
        <fullName evidence="1">Aspartic peptidase DDI1-type domain-containing protein</fullName>
    </recommendedName>
</protein>
<reference evidence="2 3" key="1">
    <citation type="submission" date="2016-08" db="EMBL/GenBank/DDBJ databases">
        <title>Genomes of anaerobic fungi encode conserved fungal cellulosomes for biomass hydrolysis.</title>
        <authorList>
            <consortium name="DOE Joint Genome Institute"/>
            <person name="Haitjema C.H."/>
            <person name="Gilmore S.P."/>
            <person name="Henske J.K."/>
            <person name="Solomon K.V."/>
            <person name="De Groot R."/>
            <person name="Kuo A."/>
            <person name="Mondo S.J."/>
            <person name="Salamov A.A."/>
            <person name="Labutti K."/>
            <person name="Zhao Z."/>
            <person name="Chiniquy J."/>
            <person name="Barry K."/>
            <person name="Brewer H.M."/>
            <person name="Purvine S.O."/>
            <person name="Wright A.T."/>
            <person name="Boxma B."/>
            <person name="Van Alen T."/>
            <person name="Hackstein J.H."/>
            <person name="Baker S.E."/>
            <person name="Grigoriev I.V."/>
            <person name="O'Malley M.A."/>
        </authorList>
    </citation>
    <scope>NUCLEOTIDE SEQUENCE [LARGE SCALE GENOMIC DNA]</scope>
    <source>
        <strain evidence="3">finn</strain>
    </source>
</reference>
<keyword evidence="3" id="KW-1185">Reference proteome</keyword>
<feature type="domain" description="Aspartic peptidase DDI1-type" evidence="1">
    <location>
        <begin position="76"/>
        <end position="183"/>
    </location>
</feature>
<dbReference type="EMBL" id="MCFH01000032">
    <property type="protein sequence ID" value="ORX47079.1"/>
    <property type="molecule type" value="Genomic_DNA"/>
</dbReference>
<feature type="non-terminal residue" evidence="2">
    <location>
        <position position="1"/>
    </location>
</feature>
<dbReference type="InterPro" id="IPR043502">
    <property type="entry name" value="DNA/RNA_pol_sf"/>
</dbReference>
<proteinExistence type="predicted"/>
<sequence length="377" mass="43521">NNKADEPLTKNEKHIKILEKLENMYIEDLIRDIVSTEVKTKLVNLLDWFPKFRSEFIKSLKLTSFKNPALNVMSLFSRNKIIKVPGEVENNNAEIFLDTCSSVNLITKSALKKFKINKPCIGTITETFLQAFSNNNFNSSIYELSIKIGDLTFSEYFRLVDKDDIFDILIGVDSLKRNRFVINLVDDILYFIDLNNNPIKLTNLCYDINIYNNGNDNKQNEVNNDKEQNNTDNVNHTNFDDYYLSTYGILPALITISSESTTNNQSSDIKLDNLEIKRNIINNIITVLPLDIQNKMKDVFNTFMEVIAIKTDDLGKTKLLPHHIDLLPNTKPIKQRAYRLPKVKADALKVELTKLIENSLIEPSHSPWMIFLYFQKP</sequence>
<dbReference type="SUPFAM" id="SSF50630">
    <property type="entry name" value="Acid proteases"/>
    <property type="match status" value="1"/>
</dbReference>
<dbReference type="InterPro" id="IPR021109">
    <property type="entry name" value="Peptidase_aspartic_dom_sf"/>
</dbReference>
<accession>A0A1Y1V4E5</accession>
<evidence type="ECO:0000313" key="3">
    <source>
        <dbReference type="Proteomes" id="UP000193719"/>
    </source>
</evidence>
<evidence type="ECO:0000313" key="2">
    <source>
        <dbReference type="EMBL" id="ORX47079.1"/>
    </source>
</evidence>
<dbReference type="SUPFAM" id="SSF56672">
    <property type="entry name" value="DNA/RNA polymerases"/>
    <property type="match status" value="1"/>
</dbReference>
<dbReference type="Pfam" id="PF09668">
    <property type="entry name" value="Asp_protease"/>
    <property type="match status" value="1"/>
</dbReference>
<gene>
    <name evidence="2" type="ORF">BCR36DRAFT_454686</name>
</gene>
<dbReference type="GO" id="GO:0004190">
    <property type="term" value="F:aspartic-type endopeptidase activity"/>
    <property type="evidence" value="ECO:0007669"/>
    <property type="project" value="InterPro"/>
</dbReference>